<evidence type="ECO:0000313" key="3">
    <source>
        <dbReference type="Proteomes" id="UP000035579"/>
    </source>
</evidence>
<gene>
    <name evidence="1" type="ORF">AA314_01359</name>
    <name evidence="2" type="ORF">ATI61_10971</name>
</gene>
<dbReference type="PROSITE" id="PS51257">
    <property type="entry name" value="PROKAR_LIPOPROTEIN"/>
    <property type="match status" value="1"/>
</dbReference>
<protein>
    <submittedName>
        <fullName evidence="1">TolA protein</fullName>
    </submittedName>
</protein>
<dbReference type="Proteomes" id="UP000035579">
    <property type="component" value="Chromosome"/>
</dbReference>
<reference evidence="2 4" key="2">
    <citation type="submission" date="2018-08" db="EMBL/GenBank/DDBJ databases">
        <title>Genomic Encyclopedia of Archaeal and Bacterial Type Strains, Phase II (KMG-II): from individual species to whole genera.</title>
        <authorList>
            <person name="Goeker M."/>
        </authorList>
    </citation>
    <scope>NUCLEOTIDE SEQUENCE [LARGE SCALE GENOMIC DNA]</scope>
    <source>
        <strain evidence="2 4">DSM 2261</strain>
    </source>
</reference>
<reference evidence="1 3" key="1">
    <citation type="submission" date="2015-05" db="EMBL/GenBank/DDBJ databases">
        <title>Genome assembly of Archangium gephyra DSM 2261.</title>
        <authorList>
            <person name="Sharma G."/>
            <person name="Subramanian S."/>
        </authorList>
    </citation>
    <scope>NUCLEOTIDE SEQUENCE [LARGE SCALE GENOMIC DNA]</scope>
    <source>
        <strain evidence="1 3">DSM 2261</strain>
    </source>
</reference>
<evidence type="ECO:0000313" key="1">
    <source>
        <dbReference type="EMBL" id="AKI99732.1"/>
    </source>
</evidence>
<proteinExistence type="predicted"/>
<organism evidence="1 3">
    <name type="scientific">Archangium gephyra</name>
    <dbReference type="NCBI Taxonomy" id="48"/>
    <lineage>
        <taxon>Bacteria</taxon>
        <taxon>Pseudomonadati</taxon>
        <taxon>Myxococcota</taxon>
        <taxon>Myxococcia</taxon>
        <taxon>Myxococcales</taxon>
        <taxon>Cystobacterineae</taxon>
        <taxon>Archangiaceae</taxon>
        <taxon>Archangium</taxon>
    </lineage>
</organism>
<dbReference type="KEGG" id="age:AA314_01359"/>
<dbReference type="EMBL" id="QUMU01000009">
    <property type="protein sequence ID" value="REG27736.1"/>
    <property type="molecule type" value="Genomic_DNA"/>
</dbReference>
<accession>A0AAC8Q2I6</accession>
<evidence type="ECO:0000313" key="4">
    <source>
        <dbReference type="Proteomes" id="UP000256345"/>
    </source>
</evidence>
<evidence type="ECO:0000313" key="2">
    <source>
        <dbReference type="EMBL" id="REG27736.1"/>
    </source>
</evidence>
<dbReference type="AlphaFoldDB" id="A0AAC8Q2I6"/>
<dbReference type="Proteomes" id="UP000256345">
    <property type="component" value="Unassembled WGS sequence"/>
</dbReference>
<sequence length="469" mass="47448">MREETTLKTTTLRNLWAALVVLGLGTGCGNTVQVKGRVTDGEGTQPQAILAGAASLGGSGTVAATTQVRASSVGPDGTLTVLAEGKLEARGYYTLDVPAGEERLVLEAVDASGQVVASALLEATAEGKDVVAAPMDSETSLEAEVFLRMMADKSQAETVDMVDVRARINANMAAAARQGASTTDAFRSRVRALADAVRAAQQAELEMYAKAGVQTSQTALFEQELAAAAALSAGLEGGGPVNEIYDAFHAELRAAAERLGAKVEQQAQAERAASASFRATVKARLSAEDARPLVDAALRASAGVEARASGAALSALLSAGGAADDVKQQAVTASTTLRTQVRASTSAAMAANAFASFESSVSGSADLQASVLGRYLGVNASNQLTLGLAVQATVTAAAVLDTTLDAASSSAVSADAVNVSLLATKTAEAYQAYATAVRAQATALSVFGAKATPAVEVLLVAEGSFQMGQ</sequence>
<name>A0AAC8Q2I6_9BACT</name>
<dbReference type="EMBL" id="CP011509">
    <property type="protein sequence ID" value="AKI99732.1"/>
    <property type="molecule type" value="Genomic_DNA"/>
</dbReference>
<keyword evidence="4" id="KW-1185">Reference proteome</keyword>